<accession>A0A316EAQ7</accession>
<dbReference type="EMBL" id="QGGO01000008">
    <property type="protein sequence ID" value="PWK27212.1"/>
    <property type="molecule type" value="Genomic_DNA"/>
</dbReference>
<evidence type="ECO:0000313" key="2">
    <source>
        <dbReference type="Proteomes" id="UP000245489"/>
    </source>
</evidence>
<reference evidence="1 2" key="1">
    <citation type="submission" date="2018-05" db="EMBL/GenBank/DDBJ databases">
        <title>Genomic Encyclopedia of Archaeal and Bacterial Type Strains, Phase II (KMG-II): from individual species to whole genera.</title>
        <authorList>
            <person name="Goeker M."/>
        </authorList>
    </citation>
    <scope>NUCLEOTIDE SEQUENCE [LARGE SCALE GENOMIC DNA]</scope>
    <source>
        <strain evidence="1 2">DSM 22214</strain>
    </source>
</reference>
<sequence length="65" mass="7396">MPTLQEIAFAFHSKHRTDRGRIGHAIAERIGLKRQQVLARLRGDVPIADSEMDAFLEELKLPKES</sequence>
<gene>
    <name evidence="1" type="ORF">LV89_02029</name>
</gene>
<evidence type="ECO:0000313" key="1">
    <source>
        <dbReference type="EMBL" id="PWK27212.1"/>
    </source>
</evidence>
<keyword evidence="2" id="KW-1185">Reference proteome</keyword>
<comment type="caution">
    <text evidence="1">The sequence shown here is derived from an EMBL/GenBank/DDBJ whole genome shotgun (WGS) entry which is preliminary data.</text>
</comment>
<dbReference type="AlphaFoldDB" id="A0A316EAQ7"/>
<proteinExistence type="predicted"/>
<dbReference type="Proteomes" id="UP000245489">
    <property type="component" value="Unassembled WGS sequence"/>
</dbReference>
<name>A0A316EAQ7_9BACT</name>
<protein>
    <submittedName>
        <fullName evidence="1">Uncharacterized protein</fullName>
    </submittedName>
</protein>
<dbReference type="RefSeq" id="WP_109742773.1">
    <property type="nucleotide sequence ID" value="NZ_QGGO01000008.1"/>
</dbReference>
<organism evidence="1 2">
    <name type="scientific">Arcicella aurantiaca</name>
    <dbReference type="NCBI Taxonomy" id="591202"/>
    <lineage>
        <taxon>Bacteria</taxon>
        <taxon>Pseudomonadati</taxon>
        <taxon>Bacteroidota</taxon>
        <taxon>Cytophagia</taxon>
        <taxon>Cytophagales</taxon>
        <taxon>Flectobacillaceae</taxon>
        <taxon>Arcicella</taxon>
    </lineage>
</organism>